<sequence>MSEEIINIREINDNDYYKKHLELYKESFSIEPNLIDIVDYRNYIQKQKENDYYIFVMEENNIIIGSASCFIETKLIHNFGKVAHIEDVIISQHYQGKGLGKKIIEYCICFAEESNCYKIILDCDDDNIAFYNKCGFQRKGNMMSIYF</sequence>
<dbReference type="PANTHER" id="PTHR13355:SF11">
    <property type="entry name" value="GLUCOSAMINE 6-PHOSPHATE N-ACETYLTRANSFERASE"/>
    <property type="match status" value="1"/>
</dbReference>
<proteinExistence type="predicted"/>
<dbReference type="CDD" id="cd04301">
    <property type="entry name" value="NAT_SF"/>
    <property type="match status" value="1"/>
</dbReference>
<reference evidence="2" key="1">
    <citation type="journal article" date="2020" name="Nature">
        <title>Giant virus diversity and host interactions through global metagenomics.</title>
        <authorList>
            <person name="Schulz F."/>
            <person name="Roux S."/>
            <person name="Paez-Espino D."/>
            <person name="Jungbluth S."/>
            <person name="Walsh D.A."/>
            <person name="Denef V.J."/>
            <person name="McMahon K.D."/>
            <person name="Konstantinidis K.T."/>
            <person name="Eloe-Fadrosh E.A."/>
            <person name="Kyrpides N.C."/>
            <person name="Woyke T."/>
        </authorList>
    </citation>
    <scope>NUCLEOTIDE SEQUENCE</scope>
    <source>
        <strain evidence="2">GVMAG-M-3300001348-25</strain>
    </source>
</reference>
<organism evidence="2">
    <name type="scientific">viral metagenome</name>
    <dbReference type="NCBI Taxonomy" id="1070528"/>
    <lineage>
        <taxon>unclassified sequences</taxon>
        <taxon>metagenomes</taxon>
        <taxon>organismal metagenomes</taxon>
    </lineage>
</organism>
<dbReference type="InterPro" id="IPR000182">
    <property type="entry name" value="GNAT_dom"/>
</dbReference>
<evidence type="ECO:0000259" key="1">
    <source>
        <dbReference type="PROSITE" id="PS51186"/>
    </source>
</evidence>
<protein>
    <recommendedName>
        <fullName evidence="1">N-acetyltransferase domain-containing protein</fullName>
    </recommendedName>
</protein>
<accession>A0A6C0EIM1</accession>
<dbReference type="PANTHER" id="PTHR13355">
    <property type="entry name" value="GLUCOSAMINE 6-PHOSPHATE N-ACETYLTRANSFERASE"/>
    <property type="match status" value="1"/>
</dbReference>
<feature type="domain" description="N-acetyltransferase" evidence="1">
    <location>
        <begin position="6"/>
        <end position="147"/>
    </location>
</feature>
<dbReference type="EMBL" id="MN738853">
    <property type="protein sequence ID" value="QHT28230.1"/>
    <property type="molecule type" value="Genomic_DNA"/>
</dbReference>
<dbReference type="Gene3D" id="3.40.630.30">
    <property type="match status" value="1"/>
</dbReference>
<dbReference type="InterPro" id="IPR039143">
    <property type="entry name" value="GNPNAT1-like"/>
</dbReference>
<evidence type="ECO:0000313" key="2">
    <source>
        <dbReference type="EMBL" id="QHT28230.1"/>
    </source>
</evidence>
<name>A0A6C0EIM1_9ZZZZ</name>
<dbReference type="PROSITE" id="PS51186">
    <property type="entry name" value="GNAT"/>
    <property type="match status" value="1"/>
</dbReference>
<dbReference type="Pfam" id="PF00583">
    <property type="entry name" value="Acetyltransf_1"/>
    <property type="match status" value="1"/>
</dbReference>
<dbReference type="SUPFAM" id="SSF55729">
    <property type="entry name" value="Acyl-CoA N-acyltransferases (Nat)"/>
    <property type="match status" value="1"/>
</dbReference>
<dbReference type="AlphaFoldDB" id="A0A6C0EIM1"/>
<dbReference type="InterPro" id="IPR016181">
    <property type="entry name" value="Acyl_CoA_acyltransferase"/>
</dbReference>
<dbReference type="GO" id="GO:0004343">
    <property type="term" value="F:glucosamine 6-phosphate N-acetyltransferase activity"/>
    <property type="evidence" value="ECO:0007669"/>
    <property type="project" value="TreeGrafter"/>
</dbReference>